<dbReference type="AlphaFoldDB" id="A0A5B2V907"/>
<dbReference type="RefSeq" id="WP_149821698.1">
    <property type="nucleotide sequence ID" value="NZ_VUOA01000040.1"/>
</dbReference>
<keyword evidence="2" id="KW-1003">Cell membrane</keyword>
<name>A0A5B2V907_9HYPH</name>
<protein>
    <submittedName>
        <fullName evidence="7">ABC transporter permease</fullName>
    </submittedName>
</protein>
<comment type="caution">
    <text evidence="7">The sequence shown here is derived from an EMBL/GenBank/DDBJ whole genome shotgun (WGS) entry which is preliminary data.</text>
</comment>
<evidence type="ECO:0000256" key="2">
    <source>
        <dbReference type="ARBA" id="ARBA00022475"/>
    </source>
</evidence>
<dbReference type="EMBL" id="VUOA01000040">
    <property type="protein sequence ID" value="KAA2235055.1"/>
    <property type="molecule type" value="Genomic_DNA"/>
</dbReference>
<feature type="transmembrane region" description="Helical" evidence="6">
    <location>
        <begin position="245"/>
        <end position="263"/>
    </location>
</feature>
<dbReference type="OrthoDB" id="9809785at2"/>
<feature type="transmembrane region" description="Helical" evidence="6">
    <location>
        <begin position="21"/>
        <end position="43"/>
    </location>
</feature>
<keyword evidence="8" id="KW-1185">Reference proteome</keyword>
<comment type="subcellular location">
    <subcellularLocation>
        <location evidence="1">Cell membrane</location>
        <topology evidence="1">Multi-pass membrane protein</topology>
    </subcellularLocation>
</comment>
<evidence type="ECO:0000256" key="6">
    <source>
        <dbReference type="SAM" id="Phobius"/>
    </source>
</evidence>
<keyword evidence="5 6" id="KW-0472">Membrane</keyword>
<organism evidence="7 8">
    <name type="scientific">Salinarimonas soli</name>
    <dbReference type="NCBI Taxonomy" id="1638099"/>
    <lineage>
        <taxon>Bacteria</taxon>
        <taxon>Pseudomonadati</taxon>
        <taxon>Pseudomonadota</taxon>
        <taxon>Alphaproteobacteria</taxon>
        <taxon>Hyphomicrobiales</taxon>
        <taxon>Salinarimonadaceae</taxon>
        <taxon>Salinarimonas</taxon>
    </lineage>
</organism>
<evidence type="ECO:0000256" key="4">
    <source>
        <dbReference type="ARBA" id="ARBA00022989"/>
    </source>
</evidence>
<accession>A0A5B2V907</accession>
<evidence type="ECO:0000256" key="1">
    <source>
        <dbReference type="ARBA" id="ARBA00004651"/>
    </source>
</evidence>
<dbReference type="CDD" id="cd06580">
    <property type="entry name" value="TM_PBP1_transp_TpRbsC_like"/>
    <property type="match status" value="1"/>
</dbReference>
<dbReference type="PANTHER" id="PTHR47089:SF1">
    <property type="entry name" value="GUANOSINE ABC TRANSPORTER PERMEASE PROTEIN NUPP"/>
    <property type="match status" value="1"/>
</dbReference>
<feature type="transmembrane region" description="Helical" evidence="6">
    <location>
        <begin position="93"/>
        <end position="109"/>
    </location>
</feature>
<evidence type="ECO:0000313" key="8">
    <source>
        <dbReference type="Proteomes" id="UP000323142"/>
    </source>
</evidence>
<dbReference type="InterPro" id="IPR001851">
    <property type="entry name" value="ABC_transp_permease"/>
</dbReference>
<dbReference type="Proteomes" id="UP000323142">
    <property type="component" value="Unassembled WGS sequence"/>
</dbReference>
<feature type="transmembrane region" description="Helical" evidence="6">
    <location>
        <begin position="150"/>
        <end position="169"/>
    </location>
</feature>
<dbReference type="PANTHER" id="PTHR47089">
    <property type="entry name" value="ABC TRANSPORTER, PERMEASE PROTEIN"/>
    <property type="match status" value="1"/>
</dbReference>
<evidence type="ECO:0000313" key="7">
    <source>
        <dbReference type="EMBL" id="KAA2235055.1"/>
    </source>
</evidence>
<reference evidence="7 8" key="2">
    <citation type="submission" date="2019-09" db="EMBL/GenBank/DDBJ databases">
        <authorList>
            <person name="Jin C."/>
        </authorList>
    </citation>
    <scope>NUCLEOTIDE SEQUENCE [LARGE SCALE GENOMIC DNA]</scope>
    <source>
        <strain evidence="7 8">BN140002</strain>
    </source>
</reference>
<dbReference type="Pfam" id="PF02653">
    <property type="entry name" value="BPD_transp_2"/>
    <property type="match status" value="1"/>
</dbReference>
<reference evidence="7 8" key="1">
    <citation type="submission" date="2019-09" db="EMBL/GenBank/DDBJ databases">
        <title>Salinarimonas rosea gen. nov., sp. nov., a new member of the a-2 subgroup of the Proteobacteria.</title>
        <authorList>
            <person name="Liu J."/>
        </authorList>
    </citation>
    <scope>NUCLEOTIDE SEQUENCE [LARGE SCALE GENOMIC DNA]</scope>
    <source>
        <strain evidence="7 8">BN140002</strain>
    </source>
</reference>
<evidence type="ECO:0000256" key="3">
    <source>
        <dbReference type="ARBA" id="ARBA00022692"/>
    </source>
</evidence>
<dbReference type="GO" id="GO:0005886">
    <property type="term" value="C:plasma membrane"/>
    <property type="evidence" value="ECO:0007669"/>
    <property type="project" value="UniProtKB-SubCell"/>
</dbReference>
<feature type="transmembrane region" description="Helical" evidence="6">
    <location>
        <begin position="324"/>
        <end position="344"/>
    </location>
</feature>
<gene>
    <name evidence="7" type="ORF">F0L46_22235</name>
</gene>
<proteinExistence type="predicted"/>
<feature type="transmembrane region" description="Helical" evidence="6">
    <location>
        <begin position="198"/>
        <end position="216"/>
    </location>
</feature>
<feature type="transmembrane region" description="Helical" evidence="6">
    <location>
        <begin position="115"/>
        <end position="138"/>
    </location>
</feature>
<keyword evidence="4 6" id="KW-1133">Transmembrane helix</keyword>
<dbReference type="GO" id="GO:0022857">
    <property type="term" value="F:transmembrane transporter activity"/>
    <property type="evidence" value="ECO:0007669"/>
    <property type="project" value="InterPro"/>
</dbReference>
<keyword evidence="3 6" id="KW-0812">Transmembrane</keyword>
<evidence type="ECO:0000256" key="5">
    <source>
        <dbReference type="ARBA" id="ARBA00023136"/>
    </source>
</evidence>
<sequence length="358" mass="36923">MAFRIEPRRAPPASLFYLTPVLAVAVTVVLGALLFAALGYAPGATLYHFFVSPLTTVNGLAELVLKATPLAMIGVGLAAGFRANVWNIGAEGQLTLGAIAGGMTALELIDVDAPWVLPLMALAGVAGGMAWAAIPAFLKVRFDVSEILTSLMLTYVAGLLLALLVHGPLKDPTGYGFPQSAMFAPSANLPMLVNGTRLNAGALVGLAVVLGAWLVLARTIVGFQIRVVGEAPAAARYAGFSAPRIVWLTLLAGGGLAGLAGVFEVAGPIGQLVPSISPGYGFTAIIVAFLGRLHPVGILLAALLMALSYIGGENAQVAVNLPRAATGVFQGLLLFVLLASDFLVRYRIRLARPARAAP</sequence>
<feature type="transmembrane region" description="Helical" evidence="6">
    <location>
        <begin position="63"/>
        <end position="81"/>
    </location>
</feature>